<evidence type="ECO:0000313" key="14">
    <source>
        <dbReference type="Proteomes" id="UP001497472"/>
    </source>
</evidence>
<keyword evidence="14" id="KW-1185">Reference proteome</keyword>
<comment type="caution">
    <text evidence="13">The sequence shown here is derived from an EMBL/GenBank/DDBJ whole genome shotgun (WGS) entry which is preliminary data.</text>
</comment>
<dbReference type="PANTHER" id="PTHR12390">
    <property type="entry name" value="UROPORPHYRINOGEN III SYNTHASE"/>
    <property type="match status" value="1"/>
</dbReference>
<dbReference type="InterPro" id="IPR036108">
    <property type="entry name" value="4pyrrol_syn_uPrphyn_synt_sf"/>
</dbReference>
<dbReference type="CDD" id="cd06578">
    <property type="entry name" value="HemD"/>
    <property type="match status" value="1"/>
</dbReference>
<dbReference type="SUPFAM" id="SSF69618">
    <property type="entry name" value="HemD-like"/>
    <property type="match status" value="1"/>
</dbReference>
<protein>
    <recommendedName>
        <fullName evidence="9">Uroporphyrinogen-III synthase</fullName>
        <ecNumber evidence="3">4.2.1.75</ecNumber>
    </recommendedName>
    <alternativeName>
        <fullName evidence="8">Hydroxymethylbilane hydrolyase [cyclizing]</fullName>
    </alternativeName>
    <alternativeName>
        <fullName evidence="7">Uroporphyrinogen-III cosynthase</fullName>
    </alternativeName>
</protein>
<comment type="similarity">
    <text evidence="2">Belongs to the uroporphyrinogen-III synthase family.</text>
</comment>
<evidence type="ECO:0000256" key="4">
    <source>
        <dbReference type="ARBA" id="ARBA00023133"/>
    </source>
</evidence>
<evidence type="ECO:0000313" key="13">
    <source>
        <dbReference type="EMBL" id="CAK1553143.1"/>
    </source>
</evidence>
<evidence type="ECO:0000256" key="2">
    <source>
        <dbReference type="ARBA" id="ARBA00008133"/>
    </source>
</evidence>
<dbReference type="EC" id="4.2.1.75" evidence="3"/>
<keyword evidence="6" id="KW-0627">Porphyrin biosynthesis</keyword>
<dbReference type="PANTHER" id="PTHR12390:SF0">
    <property type="entry name" value="UROPORPHYRINOGEN-III SYNTHASE"/>
    <property type="match status" value="1"/>
</dbReference>
<evidence type="ECO:0000256" key="3">
    <source>
        <dbReference type="ARBA" id="ARBA00013109"/>
    </source>
</evidence>
<dbReference type="Proteomes" id="UP001497472">
    <property type="component" value="Unassembled WGS sequence"/>
</dbReference>
<dbReference type="GO" id="GO:0005829">
    <property type="term" value="C:cytosol"/>
    <property type="evidence" value="ECO:0007669"/>
    <property type="project" value="TreeGrafter"/>
</dbReference>
<dbReference type="AlphaFoldDB" id="A0AAV1JYC3"/>
<proteinExistence type="inferred from homology"/>
<evidence type="ECO:0000256" key="11">
    <source>
        <dbReference type="ARBA" id="ARBA00060039"/>
    </source>
</evidence>
<comment type="catalytic activity">
    <reaction evidence="10">
        <text>hydroxymethylbilane = uroporphyrinogen III + H2O</text>
        <dbReference type="Rhea" id="RHEA:18965"/>
        <dbReference type="ChEBI" id="CHEBI:15377"/>
        <dbReference type="ChEBI" id="CHEBI:57308"/>
        <dbReference type="ChEBI" id="CHEBI:57845"/>
        <dbReference type="EC" id="4.2.1.75"/>
    </reaction>
</comment>
<gene>
    <name evidence="13" type="ORF">LNINA_LOCUS12158</name>
</gene>
<evidence type="ECO:0000256" key="8">
    <source>
        <dbReference type="ARBA" id="ARBA00032649"/>
    </source>
</evidence>
<evidence type="ECO:0000259" key="12">
    <source>
        <dbReference type="Pfam" id="PF02602"/>
    </source>
</evidence>
<sequence length="346" mass="38988">MRINSLVSADGPFITCRFKALRGHSARRSRAEKARPMNPSPEYRSRTPYSRIECEKWCSMRINCIVILTTLSGSTLLCSKQLNKGLASNVIDRNKIMKKVVLFKSSSEDYERVFSDNDYEAVFVEPLQFEFVNLPHLSQELQKGHYQGLVLTSPRAIEAVSECWSPSKFISWSSRRVYTVGEVSSRKIKHMLGLDSLGETTGHADNLAKLMASENPDSSQFLFPCGNLRSEILPNILHRAGMTVEALTVYKTKENEHLRQKLMDLNENINPCCMVFFSPSGCEYIYRQLQTFSNNLSVLPHFAIGNSTAHKIENLGVEIAGVAAKPKPECVLESVQSYFRTLGECT</sequence>
<organism evidence="13 14">
    <name type="scientific">Leptosia nina</name>
    <dbReference type="NCBI Taxonomy" id="320188"/>
    <lineage>
        <taxon>Eukaryota</taxon>
        <taxon>Metazoa</taxon>
        <taxon>Ecdysozoa</taxon>
        <taxon>Arthropoda</taxon>
        <taxon>Hexapoda</taxon>
        <taxon>Insecta</taxon>
        <taxon>Pterygota</taxon>
        <taxon>Neoptera</taxon>
        <taxon>Endopterygota</taxon>
        <taxon>Lepidoptera</taxon>
        <taxon>Glossata</taxon>
        <taxon>Ditrysia</taxon>
        <taxon>Papilionoidea</taxon>
        <taxon>Pieridae</taxon>
        <taxon>Pierinae</taxon>
        <taxon>Leptosia</taxon>
    </lineage>
</organism>
<evidence type="ECO:0000256" key="9">
    <source>
        <dbReference type="ARBA" id="ARBA00040167"/>
    </source>
</evidence>
<feature type="domain" description="Tetrapyrrole biosynthesis uroporphyrinogen III synthase" evidence="12">
    <location>
        <begin position="110"/>
        <end position="329"/>
    </location>
</feature>
<keyword evidence="5" id="KW-0456">Lyase</keyword>
<evidence type="ECO:0000256" key="7">
    <source>
        <dbReference type="ARBA" id="ARBA00031702"/>
    </source>
</evidence>
<comment type="function">
    <text evidence="11">Catalyzes cyclization of the linear tetrapyrrole, hydroxymethylbilane, to the macrocyclic uroporphyrinogen III, the branch point for the various sub-pathways leading to the wide diversity of porphyrins. Porphyrins act as cofactors for a multitude of enzymes that perform a variety of processes within the cell such as methionine synthesis (vitamin B12) or oxygen transport (heme).</text>
</comment>
<evidence type="ECO:0000256" key="10">
    <source>
        <dbReference type="ARBA" id="ARBA00048617"/>
    </source>
</evidence>
<dbReference type="GO" id="GO:0004852">
    <property type="term" value="F:uroporphyrinogen-III synthase activity"/>
    <property type="evidence" value="ECO:0007669"/>
    <property type="project" value="UniProtKB-EC"/>
</dbReference>
<evidence type="ECO:0000256" key="1">
    <source>
        <dbReference type="ARBA" id="ARBA00004772"/>
    </source>
</evidence>
<dbReference type="InterPro" id="IPR039793">
    <property type="entry name" value="UROS/Hem4"/>
</dbReference>
<dbReference type="InterPro" id="IPR003754">
    <property type="entry name" value="4pyrrol_synth_uPrphyn_synth"/>
</dbReference>
<dbReference type="GO" id="GO:0006780">
    <property type="term" value="P:uroporphyrinogen III biosynthetic process"/>
    <property type="evidence" value="ECO:0007669"/>
    <property type="project" value="InterPro"/>
</dbReference>
<reference evidence="13 14" key="1">
    <citation type="submission" date="2023-11" db="EMBL/GenBank/DDBJ databases">
        <authorList>
            <person name="Okamura Y."/>
        </authorList>
    </citation>
    <scope>NUCLEOTIDE SEQUENCE [LARGE SCALE GENOMIC DNA]</scope>
</reference>
<dbReference type="GO" id="GO:0006785">
    <property type="term" value="P:heme B biosynthetic process"/>
    <property type="evidence" value="ECO:0007669"/>
    <property type="project" value="UniProtKB-ARBA"/>
</dbReference>
<dbReference type="FunFam" id="3.40.50.10090:FF:000003">
    <property type="entry name" value="uroporphyrinogen-III synthase"/>
    <property type="match status" value="1"/>
</dbReference>
<dbReference type="EMBL" id="CAVLEF010000203">
    <property type="protein sequence ID" value="CAK1553143.1"/>
    <property type="molecule type" value="Genomic_DNA"/>
</dbReference>
<name>A0AAV1JYC3_9NEOP</name>
<comment type="pathway">
    <text evidence="1">Porphyrin-containing compound metabolism; protoporphyrin-IX biosynthesis; coproporphyrinogen-III from 5-aminolevulinate: step 3/4.</text>
</comment>
<evidence type="ECO:0000256" key="5">
    <source>
        <dbReference type="ARBA" id="ARBA00023239"/>
    </source>
</evidence>
<evidence type="ECO:0000256" key="6">
    <source>
        <dbReference type="ARBA" id="ARBA00023244"/>
    </source>
</evidence>
<keyword evidence="4" id="KW-0350">Heme biosynthesis</keyword>
<accession>A0AAV1JYC3</accession>
<dbReference type="Gene3D" id="3.40.50.10090">
    <property type="match status" value="2"/>
</dbReference>
<dbReference type="Pfam" id="PF02602">
    <property type="entry name" value="HEM4"/>
    <property type="match status" value="1"/>
</dbReference>